<organism evidence="1 2">
    <name type="scientific">Wickerhamomyces ciferrii (strain ATCC 14091 / BCRC 22168 / CBS 111 / JCM 3599 / NBRC 0793 / NRRL Y-1031 F-60-10)</name>
    <name type="common">Yeast</name>
    <name type="synonym">Pichia ciferrii</name>
    <dbReference type="NCBI Taxonomy" id="1206466"/>
    <lineage>
        <taxon>Eukaryota</taxon>
        <taxon>Fungi</taxon>
        <taxon>Dikarya</taxon>
        <taxon>Ascomycota</taxon>
        <taxon>Saccharomycotina</taxon>
        <taxon>Saccharomycetes</taxon>
        <taxon>Phaffomycetales</taxon>
        <taxon>Wickerhamomycetaceae</taxon>
        <taxon>Wickerhamomyces</taxon>
    </lineage>
</organism>
<evidence type="ECO:0000313" key="2">
    <source>
        <dbReference type="Proteomes" id="UP000009328"/>
    </source>
</evidence>
<evidence type="ECO:0000313" key="1">
    <source>
        <dbReference type="EMBL" id="CCH46463.1"/>
    </source>
</evidence>
<accession>K0KZA4</accession>
<protein>
    <submittedName>
        <fullName evidence="1">Uncharacterized protein</fullName>
    </submittedName>
</protein>
<dbReference type="EMBL" id="CAIF01000246">
    <property type="protein sequence ID" value="CCH46463.1"/>
    <property type="molecule type" value="Genomic_DNA"/>
</dbReference>
<sequence>MNIIRHSFKLKSVDTINKVSSRWFNHTSILPSQRKMSLVDVLTKPERNGHALEHRDWIGQGRSKTNSFKRYRSKIINGRKLIIEMESSSENGTLVEYEEFENYSQVRRVKEIIVETRHYYDDTPQIITFNESAKKRVAKITNLFKDGTFEMYSKYILDANSKRTYTGTEKKYWKSDEYRPLKKNKGIQDGLQKTTTVKTEVRNFSGVRQSHAFCDQMGSGVTYSRPRYNKKNLNPANSFITSEYK</sequence>
<dbReference type="InParanoid" id="K0KZA4"/>
<dbReference type="Proteomes" id="UP000009328">
    <property type="component" value="Unassembled WGS sequence"/>
</dbReference>
<reference evidence="1 2" key="1">
    <citation type="journal article" date="2012" name="Eukaryot. Cell">
        <title>Draft genome sequence of Wickerhamomyces ciferrii NRRL Y-1031 F-60-10.</title>
        <authorList>
            <person name="Schneider J."/>
            <person name="Andrea H."/>
            <person name="Blom J."/>
            <person name="Jaenicke S."/>
            <person name="Ruckert C."/>
            <person name="Schorsch C."/>
            <person name="Szczepanowski R."/>
            <person name="Farwick M."/>
            <person name="Goesmann A."/>
            <person name="Puhler A."/>
            <person name="Schaffer S."/>
            <person name="Tauch A."/>
            <person name="Kohler T."/>
            <person name="Brinkrolf K."/>
        </authorList>
    </citation>
    <scope>NUCLEOTIDE SEQUENCE [LARGE SCALE GENOMIC DNA]</scope>
    <source>
        <strain evidence="2">ATCC 14091 / BCRC 22168 / CBS 111 / JCM 3599 / NBRC 0793 / NRRL Y-1031 F-60-10</strain>
    </source>
</reference>
<dbReference type="AlphaFoldDB" id="K0KZA4"/>
<keyword evidence="2" id="KW-1185">Reference proteome</keyword>
<gene>
    <name evidence="1" type="ORF">BN7_6056</name>
</gene>
<dbReference type="HOGENOM" id="CLU_1134313_0_0_1"/>
<name>K0KZA4_WICCF</name>
<proteinExistence type="predicted"/>
<comment type="caution">
    <text evidence="1">The sequence shown here is derived from an EMBL/GenBank/DDBJ whole genome shotgun (WGS) entry which is preliminary data.</text>
</comment>